<dbReference type="InterPro" id="IPR036249">
    <property type="entry name" value="Thioredoxin-like_sf"/>
</dbReference>
<dbReference type="Pfam" id="PF13462">
    <property type="entry name" value="Thioredoxin_4"/>
    <property type="match status" value="1"/>
</dbReference>
<dbReference type="EMBL" id="CP001663">
    <property type="protein sequence ID" value="AFP38285.1"/>
    <property type="molecule type" value="Genomic_DNA"/>
</dbReference>
<comment type="similarity">
    <text evidence="12">Belongs to the NhaA Na(+)/H(+) (TC 2.A.33) antiporter family.</text>
</comment>
<dbReference type="KEGG" id="msg:MSMEI_1813"/>
<evidence type="ECO:0000256" key="3">
    <source>
        <dbReference type="ARBA" id="ARBA00022448"/>
    </source>
</evidence>
<evidence type="ECO:0000259" key="13">
    <source>
        <dbReference type="Pfam" id="PF13462"/>
    </source>
</evidence>
<dbReference type="Pfam" id="PF06965">
    <property type="entry name" value="Na_H_antiport_1"/>
    <property type="match status" value="1"/>
</dbReference>
<dbReference type="InterPro" id="IPR023171">
    <property type="entry name" value="Na/H_antiporter_dom_sf"/>
</dbReference>
<proteinExistence type="inferred from homology"/>
<dbReference type="PATRIC" id="fig|246196.56.peg.1864"/>
<dbReference type="InterPro" id="IPR012336">
    <property type="entry name" value="Thioredoxin-like_fold"/>
</dbReference>
<comment type="subcellular location">
    <subcellularLocation>
        <location evidence="1">Cell inner membrane</location>
        <topology evidence="1">Multi-pass membrane protein</topology>
    </subcellularLocation>
    <subcellularLocation>
        <location evidence="12">Cell membrane</location>
        <topology evidence="12">Multi-pass membrane protein</topology>
    </subcellularLocation>
</comment>
<evidence type="ECO:0000256" key="11">
    <source>
        <dbReference type="ARBA" id="ARBA00023201"/>
    </source>
</evidence>
<dbReference type="Gene3D" id="3.40.30.10">
    <property type="entry name" value="Glutaredoxin"/>
    <property type="match status" value="1"/>
</dbReference>
<feature type="transmembrane region" description="Helical" evidence="12">
    <location>
        <begin position="43"/>
        <end position="61"/>
    </location>
</feature>
<evidence type="ECO:0000313" key="15">
    <source>
        <dbReference type="Proteomes" id="UP000006158"/>
    </source>
</evidence>
<evidence type="ECO:0000256" key="12">
    <source>
        <dbReference type="HAMAP-Rule" id="MF_01844"/>
    </source>
</evidence>
<keyword evidence="3 12" id="KW-0813">Transport</keyword>
<protein>
    <recommendedName>
        <fullName evidence="12">Na(+)/H(+) antiporter NhaA</fullName>
    </recommendedName>
    <alternativeName>
        <fullName evidence="12">Sodium/proton antiporter NhaA</fullName>
    </alternativeName>
</protein>
<feature type="transmembrane region" description="Helical" evidence="12">
    <location>
        <begin position="390"/>
        <end position="408"/>
    </location>
</feature>
<dbReference type="InterPro" id="IPR004670">
    <property type="entry name" value="NhaA"/>
</dbReference>
<feature type="transmembrane region" description="Helical" evidence="12">
    <location>
        <begin position="316"/>
        <end position="340"/>
    </location>
</feature>
<accession>I7F9N6</accession>
<feature type="transmembrane region" description="Helical" evidence="12">
    <location>
        <begin position="235"/>
        <end position="263"/>
    </location>
</feature>
<feature type="transmembrane region" description="Helical" evidence="12">
    <location>
        <begin position="207"/>
        <end position="223"/>
    </location>
</feature>
<evidence type="ECO:0000256" key="9">
    <source>
        <dbReference type="ARBA" id="ARBA00023065"/>
    </source>
</evidence>
<comment type="function">
    <text evidence="12">Na(+)/H(+) antiporter that extrudes sodium in exchange for external protons.</text>
</comment>
<keyword evidence="8 12" id="KW-0915">Sodium</keyword>
<keyword evidence="11 12" id="KW-0739">Sodium transport</keyword>
<feature type="transmembrane region" description="Helical" evidence="12">
    <location>
        <begin position="347"/>
        <end position="370"/>
    </location>
</feature>
<gene>
    <name evidence="12" type="primary">nhaA</name>
    <name evidence="14" type="ordered locus">MSMEI_1813</name>
</gene>
<dbReference type="GO" id="GO:0006885">
    <property type="term" value="P:regulation of pH"/>
    <property type="evidence" value="ECO:0007669"/>
    <property type="project" value="UniProtKB-UniRule"/>
</dbReference>
<sequence length="621" mass="66803">MPGTLCDPACSPSEGAAMTISRDDAAVLRHRLVLNRFFNNDTYAAFALAGATASALIWANIGSTYSSLWETTASIEVGRLGLTLPLAEWVNEGLMTVFFFAVGLDVRRELTIGELRQRRRAILPACCALGGLVVPVVIFLSFTQGLPSSSAWGAVISTDTAFALGMLALVGPSNAPRLRIFLLTLAVLDDIGALTVIAVFYTADLDVGALALAGAGLFVVWMMQRVGVWRMTPYFVVAVATWFATHASGVHATLAGVLVALLMPVYPQHGPDVDRVARFVHLFRQAPNPRAARVVRRTLDYSVPLNQRMSEVLTPYVNFVVVPIFALANAGVALTGAAFHDAAASRLTWGIVVGLVVGKLLGITTAAFLVERFSAASRVPGLDLPRIAGIGALSGMGFTISLLVVKISLGDNRSQAEARVGVLIASAVAFLLAWATFRIGDRVRPLPTPAGRVLQRDVDMERDHVRGPRDAAATVVVYAAIDEDYRTRTAEALREVRQQFGDRLRIVFRHHTTDDQALNCALALEAAAQQGRFWDMHDALVKPGGDPDAALTDIARDVDLDVGRFEQSLNTNNQLSRVEDDNLDAQAAGLPASPTIYVQGNRVMGPANSWYLAQLLRRDVG</sequence>
<feature type="transmembrane region" description="Helical" evidence="12">
    <location>
        <begin position="181"/>
        <end position="201"/>
    </location>
</feature>
<keyword evidence="4 12" id="KW-0050">Antiport</keyword>
<dbReference type="GO" id="GO:0015385">
    <property type="term" value="F:sodium:proton antiporter activity"/>
    <property type="evidence" value="ECO:0007669"/>
    <property type="project" value="UniProtKB-UniRule"/>
</dbReference>
<dbReference type="GO" id="GO:0005886">
    <property type="term" value="C:plasma membrane"/>
    <property type="evidence" value="ECO:0007669"/>
    <property type="project" value="UniProtKB-SubCell"/>
</dbReference>
<feature type="transmembrane region" description="Helical" evidence="12">
    <location>
        <begin position="149"/>
        <end position="169"/>
    </location>
</feature>
<feature type="transmembrane region" description="Helical" evidence="12">
    <location>
        <begin position="122"/>
        <end position="143"/>
    </location>
</feature>
<dbReference type="HAMAP" id="MF_01844">
    <property type="entry name" value="NhaA"/>
    <property type="match status" value="1"/>
</dbReference>
<keyword evidence="9 12" id="KW-0406">Ion transport</keyword>
<feature type="transmembrane region" description="Helical" evidence="12">
    <location>
        <begin position="420"/>
        <end position="437"/>
    </location>
</feature>
<reference evidence="14 15" key="1">
    <citation type="journal article" date="2007" name="Genome Biol.">
        <title>Interrupted coding sequences in Mycobacterium smegmatis: authentic mutations or sequencing errors?</title>
        <authorList>
            <person name="Deshayes C."/>
            <person name="Perrodou E."/>
            <person name="Gallien S."/>
            <person name="Euphrasie D."/>
            <person name="Schaeffer C."/>
            <person name="Van-Dorsselaer A."/>
            <person name="Poch O."/>
            <person name="Lecompte O."/>
            <person name="Reyrat J.M."/>
        </authorList>
    </citation>
    <scope>NUCLEOTIDE SEQUENCE [LARGE SCALE GENOMIC DNA]</scope>
    <source>
        <strain evidence="15">ATCC 700084 / mc(2)155</strain>
    </source>
</reference>
<evidence type="ECO:0000256" key="7">
    <source>
        <dbReference type="ARBA" id="ARBA00022989"/>
    </source>
</evidence>
<organism evidence="14 15">
    <name type="scientific">Mycolicibacterium smegmatis (strain ATCC 700084 / mc(2)155)</name>
    <name type="common">Mycobacterium smegmatis</name>
    <dbReference type="NCBI Taxonomy" id="246196"/>
    <lineage>
        <taxon>Bacteria</taxon>
        <taxon>Bacillati</taxon>
        <taxon>Actinomycetota</taxon>
        <taxon>Actinomycetes</taxon>
        <taxon>Mycobacteriales</taxon>
        <taxon>Mycobacteriaceae</taxon>
        <taxon>Mycolicibacterium</taxon>
    </lineage>
</organism>
<evidence type="ECO:0000256" key="5">
    <source>
        <dbReference type="ARBA" id="ARBA00022475"/>
    </source>
</evidence>
<keyword evidence="7 12" id="KW-1133">Transmembrane helix</keyword>
<keyword evidence="6 12" id="KW-0812">Transmembrane</keyword>
<dbReference type="PANTHER" id="PTHR30341:SF0">
    <property type="entry name" value="NA(+)_H(+) ANTIPORTER NHAA"/>
    <property type="match status" value="1"/>
</dbReference>
<feature type="domain" description="Thioredoxin-like fold" evidence="13">
    <location>
        <begin position="461"/>
        <end position="608"/>
    </location>
</feature>
<dbReference type="AlphaFoldDB" id="I7F9N6"/>
<keyword evidence="10 12" id="KW-0472">Membrane</keyword>
<comment type="similarity">
    <text evidence="2">In the N-terminal section; belongs to the NhaA Na(+)/H(+) (TC 2.A.33) antiporter family.</text>
</comment>
<evidence type="ECO:0000256" key="6">
    <source>
        <dbReference type="ARBA" id="ARBA00022692"/>
    </source>
</evidence>
<evidence type="ECO:0000256" key="10">
    <source>
        <dbReference type="ARBA" id="ARBA00023136"/>
    </source>
</evidence>
<evidence type="ECO:0000256" key="2">
    <source>
        <dbReference type="ARBA" id="ARBA00007006"/>
    </source>
</evidence>
<dbReference type="NCBIfam" id="TIGR00773">
    <property type="entry name" value="NhaA"/>
    <property type="match status" value="1"/>
</dbReference>
<evidence type="ECO:0000256" key="8">
    <source>
        <dbReference type="ARBA" id="ARBA00023053"/>
    </source>
</evidence>
<evidence type="ECO:0000256" key="4">
    <source>
        <dbReference type="ARBA" id="ARBA00022449"/>
    </source>
</evidence>
<comment type="catalytic activity">
    <reaction evidence="12">
        <text>Na(+)(in) + 2 H(+)(out) = Na(+)(out) + 2 H(+)(in)</text>
        <dbReference type="Rhea" id="RHEA:29251"/>
        <dbReference type="ChEBI" id="CHEBI:15378"/>
        <dbReference type="ChEBI" id="CHEBI:29101"/>
    </reaction>
</comment>
<evidence type="ECO:0000256" key="1">
    <source>
        <dbReference type="ARBA" id="ARBA00004429"/>
    </source>
</evidence>
<reference evidence="14 15" key="2">
    <citation type="journal article" date="2009" name="Genome Res.">
        <title>Ortho-proteogenomics: multiple proteomes investigation through orthology and a new MS-based protocol.</title>
        <authorList>
            <person name="Gallien S."/>
            <person name="Perrodou E."/>
            <person name="Carapito C."/>
            <person name="Deshayes C."/>
            <person name="Reyrat J.M."/>
            <person name="Van Dorsselaer A."/>
            <person name="Poch O."/>
            <person name="Schaeffer C."/>
            <person name="Lecompte O."/>
        </authorList>
    </citation>
    <scope>NUCLEOTIDE SEQUENCE [LARGE SCALE GENOMIC DNA]</scope>
    <source>
        <strain evidence="15">ATCC 700084 / mc(2)155</strain>
    </source>
</reference>
<keyword evidence="5 12" id="KW-1003">Cell membrane</keyword>
<dbReference type="PANTHER" id="PTHR30341">
    <property type="entry name" value="SODIUM ION/PROTON ANTIPORTER NHAA-RELATED"/>
    <property type="match status" value="1"/>
</dbReference>
<name>I7F9N6_MYCS2</name>
<evidence type="ECO:0000313" key="14">
    <source>
        <dbReference type="EMBL" id="AFP38285.1"/>
    </source>
</evidence>
<dbReference type="Gene3D" id="1.20.1530.10">
    <property type="entry name" value="Na+/H+ antiporter like domain"/>
    <property type="match status" value="1"/>
</dbReference>
<feature type="transmembrane region" description="Helical" evidence="12">
    <location>
        <begin position="81"/>
        <end position="102"/>
    </location>
</feature>
<dbReference type="SUPFAM" id="SSF52833">
    <property type="entry name" value="Thioredoxin-like"/>
    <property type="match status" value="1"/>
</dbReference>
<dbReference type="Proteomes" id="UP000006158">
    <property type="component" value="Chromosome"/>
</dbReference>